<feature type="compositionally biased region" description="Low complexity" evidence="1">
    <location>
        <begin position="45"/>
        <end position="60"/>
    </location>
</feature>
<keyword evidence="3" id="KW-1185">Reference proteome</keyword>
<feature type="compositionally biased region" description="Polar residues" evidence="1">
    <location>
        <begin position="291"/>
        <end position="306"/>
    </location>
</feature>
<feature type="compositionally biased region" description="Low complexity" evidence="1">
    <location>
        <begin position="227"/>
        <end position="236"/>
    </location>
</feature>
<name>A0ABR2ZLQ8_9AGAR</name>
<feature type="non-terminal residue" evidence="2">
    <location>
        <position position="356"/>
    </location>
</feature>
<accession>A0ABR2ZLQ8</accession>
<feature type="compositionally biased region" description="Low complexity" evidence="1">
    <location>
        <begin position="346"/>
        <end position="356"/>
    </location>
</feature>
<dbReference type="Proteomes" id="UP001437256">
    <property type="component" value="Unassembled WGS sequence"/>
</dbReference>
<sequence length="356" mass="37674">MSSKLPWSTLAVECVDVGVQVINYPRNTLYPWQDPSDRPDATEGSAAATAKSTKSNAAKSNGRRPTNRGIKVLPPGDRARLIKACRSDNGHQLTLALADPIRLETGDLPVFVTVPDSDGNVIKTIAKDIPGCLAAVNVKFEEVDSGVPPDSNTGNCPTLARAAKKRKADYGDRRGDSGSEGSDLTDIETPRPKKKGNSSRFPTPKTVPETPSPTKRKAPTKPLKTMSEAASGSSASKKPSVGTAITAAEFNDGDFHPVSLKTLKRGPELEPHNGPVSTKLKETKQVKQAEHSMTSDLGVAQGSTSAAKPLPPPAFTCQAECPEYDGNRSSAPPATTAPPPPPQLQPPFQWQAQGPH</sequence>
<comment type="caution">
    <text evidence="2">The sequence shown here is derived from an EMBL/GenBank/DDBJ whole genome shotgun (WGS) entry which is preliminary data.</text>
</comment>
<organism evidence="2 3">
    <name type="scientific">Marasmius tenuissimus</name>
    <dbReference type="NCBI Taxonomy" id="585030"/>
    <lineage>
        <taxon>Eukaryota</taxon>
        <taxon>Fungi</taxon>
        <taxon>Dikarya</taxon>
        <taxon>Basidiomycota</taxon>
        <taxon>Agaricomycotina</taxon>
        <taxon>Agaricomycetes</taxon>
        <taxon>Agaricomycetidae</taxon>
        <taxon>Agaricales</taxon>
        <taxon>Marasmiineae</taxon>
        <taxon>Marasmiaceae</taxon>
        <taxon>Marasmius</taxon>
    </lineage>
</organism>
<dbReference type="EMBL" id="JBBXMP010000120">
    <property type="protein sequence ID" value="KAL0061869.1"/>
    <property type="molecule type" value="Genomic_DNA"/>
</dbReference>
<feature type="region of interest" description="Disordered" evidence="1">
    <location>
        <begin position="31"/>
        <end position="70"/>
    </location>
</feature>
<feature type="compositionally biased region" description="Basic and acidic residues" evidence="1">
    <location>
        <begin position="168"/>
        <end position="177"/>
    </location>
</feature>
<gene>
    <name evidence="2" type="ORF">AAF712_011245</name>
</gene>
<feature type="region of interest" description="Disordered" evidence="1">
    <location>
        <begin position="165"/>
        <end position="241"/>
    </location>
</feature>
<evidence type="ECO:0000256" key="1">
    <source>
        <dbReference type="SAM" id="MobiDB-lite"/>
    </source>
</evidence>
<feature type="compositionally biased region" description="Basic and acidic residues" evidence="1">
    <location>
        <begin position="279"/>
        <end position="290"/>
    </location>
</feature>
<reference evidence="2 3" key="1">
    <citation type="submission" date="2024-05" db="EMBL/GenBank/DDBJ databases">
        <title>A draft genome resource for the thread blight pathogen Marasmius tenuissimus strain MS-2.</title>
        <authorList>
            <person name="Yulfo-Soto G.E."/>
            <person name="Baruah I.K."/>
            <person name="Amoako-Attah I."/>
            <person name="Bukari Y."/>
            <person name="Meinhardt L.W."/>
            <person name="Bailey B.A."/>
            <person name="Cohen S.P."/>
        </authorList>
    </citation>
    <scope>NUCLEOTIDE SEQUENCE [LARGE SCALE GENOMIC DNA]</scope>
    <source>
        <strain evidence="2 3">MS-2</strain>
    </source>
</reference>
<protein>
    <submittedName>
        <fullName evidence="2">Uncharacterized protein</fullName>
    </submittedName>
</protein>
<proteinExistence type="predicted"/>
<feature type="region of interest" description="Disordered" evidence="1">
    <location>
        <begin position="254"/>
        <end position="356"/>
    </location>
</feature>
<evidence type="ECO:0000313" key="2">
    <source>
        <dbReference type="EMBL" id="KAL0061869.1"/>
    </source>
</evidence>
<feature type="compositionally biased region" description="Pro residues" evidence="1">
    <location>
        <begin position="335"/>
        <end position="345"/>
    </location>
</feature>
<evidence type="ECO:0000313" key="3">
    <source>
        <dbReference type="Proteomes" id="UP001437256"/>
    </source>
</evidence>